<organism evidence="2 3">
    <name type="scientific">Puccinia sorghi</name>
    <dbReference type="NCBI Taxonomy" id="27349"/>
    <lineage>
        <taxon>Eukaryota</taxon>
        <taxon>Fungi</taxon>
        <taxon>Dikarya</taxon>
        <taxon>Basidiomycota</taxon>
        <taxon>Pucciniomycotina</taxon>
        <taxon>Pucciniomycetes</taxon>
        <taxon>Pucciniales</taxon>
        <taxon>Pucciniaceae</taxon>
        <taxon>Puccinia</taxon>
    </lineage>
</organism>
<protein>
    <recommendedName>
        <fullName evidence="4">HAT C-terminal dimerisation domain-containing protein</fullName>
    </recommendedName>
</protein>
<keyword evidence="3" id="KW-1185">Reference proteome</keyword>
<reference evidence="2 3" key="1">
    <citation type="submission" date="2015-08" db="EMBL/GenBank/DDBJ databases">
        <title>Next Generation Sequencing and Analysis of the Genome of Puccinia sorghi L Schw, the Causal Agent of Maize Common Rust.</title>
        <authorList>
            <person name="Rochi L."/>
            <person name="Burguener G."/>
            <person name="Darino M."/>
            <person name="Turjanski A."/>
            <person name="Kreff E."/>
            <person name="Dieguez M.J."/>
            <person name="Sacco F."/>
        </authorList>
    </citation>
    <scope>NUCLEOTIDE SEQUENCE [LARGE SCALE GENOMIC DNA]</scope>
    <source>
        <strain evidence="2 3">RO10H11247</strain>
    </source>
</reference>
<dbReference type="InterPro" id="IPR012337">
    <property type="entry name" value="RNaseH-like_sf"/>
</dbReference>
<dbReference type="EMBL" id="LAVV01008069">
    <property type="protein sequence ID" value="KNZ53885.1"/>
    <property type="molecule type" value="Genomic_DNA"/>
</dbReference>
<feature type="region of interest" description="Disordered" evidence="1">
    <location>
        <begin position="326"/>
        <end position="350"/>
    </location>
</feature>
<accession>A0A0L6V182</accession>
<evidence type="ECO:0000313" key="3">
    <source>
        <dbReference type="Proteomes" id="UP000037035"/>
    </source>
</evidence>
<dbReference type="SUPFAM" id="SSF53098">
    <property type="entry name" value="Ribonuclease H-like"/>
    <property type="match status" value="1"/>
</dbReference>
<evidence type="ECO:0000313" key="2">
    <source>
        <dbReference type="EMBL" id="KNZ53885.1"/>
    </source>
</evidence>
<feature type="compositionally biased region" description="Polar residues" evidence="1">
    <location>
        <begin position="326"/>
        <end position="335"/>
    </location>
</feature>
<comment type="caution">
    <text evidence="2">The sequence shown here is derived from an EMBL/GenBank/DDBJ whole genome shotgun (WGS) entry which is preliminary data.</text>
</comment>
<evidence type="ECO:0008006" key="4">
    <source>
        <dbReference type="Google" id="ProtNLM"/>
    </source>
</evidence>
<evidence type="ECO:0000256" key="1">
    <source>
        <dbReference type="SAM" id="MobiDB-lite"/>
    </source>
</evidence>
<name>A0A0L6V182_9BASI</name>
<sequence length="417" mass="46565">MVPKTTCTSAGGSCKSIITNTLCDELHKAQSHLNTHEAQPAGCGNTSSAKQFPVQFGMFVCQASKGNLPDKNETGQTRIYQEHDQPPPQRPWLPMARYVVQCHISYQSIGHDEFIGLLELCNPITKSLRLPSDDKLSSFILSTFLNGQTAMNFPPALAGILSDPPAQLSNSKIQSMYPVKETLFQPSITFPTLNSKSGQNYVRQQLHFNDACCSSLHIANGEIAASVYHIYFILIASVSLTISSFCTRLNRNIAQELIPASAVMISQLKDYFDLAIRKPVSLCSTLLYPWMKTNLLTNSVLNLINMRKDEVVRMFQNQAEEFTTSHYNHQSSQPCSRKKKRRSLPLQRKSQPISMLNAKTRLASSTPCEQAFSIGQHIQDYSQNQMKMKTLKSIICLQNWIDNGVITISDSANFSES</sequence>
<proteinExistence type="predicted"/>
<dbReference type="AlphaFoldDB" id="A0A0L6V182"/>
<dbReference type="Proteomes" id="UP000037035">
    <property type="component" value="Unassembled WGS sequence"/>
</dbReference>
<dbReference type="VEuPathDB" id="FungiDB:VP01_310g8"/>
<gene>
    <name evidence="2" type="ORF">VP01_310g8</name>
</gene>